<dbReference type="EMBL" id="AP022614">
    <property type="protein sequence ID" value="BBZ43713.1"/>
    <property type="molecule type" value="Genomic_DNA"/>
</dbReference>
<keyword evidence="2" id="KW-0732">Signal</keyword>
<evidence type="ECO:0000313" key="3">
    <source>
        <dbReference type="EMBL" id="BBZ43713.1"/>
    </source>
</evidence>
<sequence>MNLKTIVSTGAIAGALGFSAIGLAGVANADPAPQPTAGVAQHAQLDDWHGGGGRGGGWHGGGGRGWGGPGGGRGWGGPGGGGGWGGRQGWCPLGPFGLCIS</sequence>
<name>A0A7I7YRX6_9MYCO</name>
<reference evidence="3 4" key="1">
    <citation type="journal article" date="2019" name="Emerg. Microbes Infect.">
        <title>Comprehensive subspecies identification of 175 nontuberculous mycobacteria species based on 7547 genomic profiles.</title>
        <authorList>
            <person name="Matsumoto Y."/>
            <person name="Kinjo T."/>
            <person name="Motooka D."/>
            <person name="Nabeya D."/>
            <person name="Jung N."/>
            <person name="Uechi K."/>
            <person name="Horii T."/>
            <person name="Iida T."/>
            <person name="Fujita J."/>
            <person name="Nakamura S."/>
        </authorList>
    </citation>
    <scope>NUCLEOTIDE SEQUENCE [LARGE SCALE GENOMIC DNA]</scope>
    <source>
        <strain evidence="3 4">JCM 14742</strain>
    </source>
</reference>
<feature type="region of interest" description="Disordered" evidence="1">
    <location>
        <begin position="33"/>
        <end position="83"/>
    </location>
</feature>
<protein>
    <submittedName>
        <fullName evidence="3">Uncharacterized protein</fullName>
    </submittedName>
</protein>
<accession>A0A7I7YRX6</accession>
<organism evidence="3 4">
    <name type="scientific">Mycobacterium parmense</name>
    <dbReference type="NCBI Taxonomy" id="185642"/>
    <lineage>
        <taxon>Bacteria</taxon>
        <taxon>Bacillati</taxon>
        <taxon>Actinomycetota</taxon>
        <taxon>Actinomycetes</taxon>
        <taxon>Mycobacteriales</taxon>
        <taxon>Mycobacteriaceae</taxon>
        <taxon>Mycobacterium</taxon>
        <taxon>Mycobacterium simiae complex</taxon>
    </lineage>
</organism>
<keyword evidence="4" id="KW-1185">Reference proteome</keyword>
<feature type="signal peptide" evidence="2">
    <location>
        <begin position="1"/>
        <end position="29"/>
    </location>
</feature>
<evidence type="ECO:0000256" key="2">
    <source>
        <dbReference type="SAM" id="SignalP"/>
    </source>
</evidence>
<gene>
    <name evidence="3" type="ORF">MPRM_09940</name>
</gene>
<feature type="compositionally biased region" description="Gly residues" evidence="1">
    <location>
        <begin position="50"/>
        <end position="83"/>
    </location>
</feature>
<dbReference type="Proteomes" id="UP000467105">
    <property type="component" value="Chromosome"/>
</dbReference>
<proteinExistence type="predicted"/>
<dbReference type="AlphaFoldDB" id="A0A7I7YRX6"/>
<feature type="chain" id="PRO_5029854925" evidence="2">
    <location>
        <begin position="30"/>
        <end position="101"/>
    </location>
</feature>
<evidence type="ECO:0000313" key="4">
    <source>
        <dbReference type="Proteomes" id="UP000467105"/>
    </source>
</evidence>
<evidence type="ECO:0000256" key="1">
    <source>
        <dbReference type="SAM" id="MobiDB-lite"/>
    </source>
</evidence>